<reference evidence="1" key="1">
    <citation type="submission" date="2022-10" db="EMBL/GenBank/DDBJ databases">
        <title>Culturing micro-colonial fungi from biological soil crusts in the Mojave desert and describing Neophaeococcomyces mojavensis, and introducing the new genera and species Taxawa tesnikishii.</title>
        <authorList>
            <person name="Kurbessoian T."/>
            <person name="Stajich J.E."/>
        </authorList>
    </citation>
    <scope>NUCLEOTIDE SEQUENCE</scope>
    <source>
        <strain evidence="1">JES_112</strain>
    </source>
</reference>
<proteinExistence type="predicted"/>
<name>A0ACC2ZWX8_9EURO</name>
<evidence type="ECO:0000313" key="2">
    <source>
        <dbReference type="Proteomes" id="UP001172386"/>
    </source>
</evidence>
<evidence type="ECO:0000313" key="1">
    <source>
        <dbReference type="EMBL" id="KAJ9652214.1"/>
    </source>
</evidence>
<dbReference type="EMBL" id="JAPDRQ010000210">
    <property type="protein sequence ID" value="KAJ9652214.1"/>
    <property type="molecule type" value="Genomic_DNA"/>
</dbReference>
<comment type="caution">
    <text evidence="1">The sequence shown here is derived from an EMBL/GenBank/DDBJ whole genome shotgun (WGS) entry which is preliminary data.</text>
</comment>
<accession>A0ACC2ZWX8</accession>
<protein>
    <submittedName>
        <fullName evidence="1">Transcriptional activator</fullName>
    </submittedName>
</protein>
<sequence>MTCEEVGADCIYPDVERRIYVSESYLLGLQSRAEAADARRISRETTFSPADVDEESNNNNETDDWWYNGMENLFLSRSGEYQYVGTSSSTYLATKLNPIGNIAWDVAPMYYDNLWLRRPPNPVLPHLPPFEFAKRLYAAQYAYIGSIFAFVQPKHFEDRLVQFYARAPDTSSREDCLVYCQVLLILAFGQMYSLNQWSGTEGPPGFPYFKHALKLLPDIHEEGSVLFVEVLGLVAYFMQILNRRDAAFLYIGLALRMAISLGLHQEVSNTEMDEIEREHRRRVWWSTYSMDRILCVKSGNPISIHDEDMDVAWPSPLPSFDEDLTPPRILAHYSQLSRILGKIGEEIYRKRHKSGTSLLASVQSIMNDLALWLKDVPSELKLDFTNFHHHISREAVSTFLHYYQCVNMTGRPFLLRIGQKRLEALAAGTASPDWKEGLGSNIVHIVSNSIAAARTATTVVRAAAKHNLLATYGFMDGEHAFSAALVLVMANVAFPYDERDATAMEQALSVLKDMAERGNEYIRARHALLLNLRSTLSRQARSVPTEHFEEGSDLDAITNAGSPKAAASMPTPTRIQANFSNFEDLSFNFSTGDNDAFWDEISNDIDIDMNSDWIESVLRNEGT</sequence>
<keyword evidence="2" id="KW-1185">Reference proteome</keyword>
<organism evidence="1 2">
    <name type="scientific">Neophaeococcomyces mojaviensis</name>
    <dbReference type="NCBI Taxonomy" id="3383035"/>
    <lineage>
        <taxon>Eukaryota</taxon>
        <taxon>Fungi</taxon>
        <taxon>Dikarya</taxon>
        <taxon>Ascomycota</taxon>
        <taxon>Pezizomycotina</taxon>
        <taxon>Eurotiomycetes</taxon>
        <taxon>Chaetothyriomycetidae</taxon>
        <taxon>Chaetothyriales</taxon>
        <taxon>Chaetothyriales incertae sedis</taxon>
        <taxon>Neophaeococcomyces</taxon>
    </lineage>
</organism>
<dbReference type="Proteomes" id="UP001172386">
    <property type="component" value="Unassembled WGS sequence"/>
</dbReference>
<gene>
    <name evidence="1" type="primary">PUT3</name>
    <name evidence="1" type="ORF">H2198_008518</name>
</gene>